<evidence type="ECO:0000256" key="2">
    <source>
        <dbReference type="ARBA" id="ARBA00022741"/>
    </source>
</evidence>
<dbReference type="InterPro" id="IPR003439">
    <property type="entry name" value="ABC_transporter-like_ATP-bd"/>
</dbReference>
<dbReference type="PROSITE" id="PS50893">
    <property type="entry name" value="ABC_TRANSPORTER_2"/>
    <property type="match status" value="1"/>
</dbReference>
<dbReference type="InterPro" id="IPR017871">
    <property type="entry name" value="ABC_transporter-like_CS"/>
</dbReference>
<keyword evidence="3 6" id="KW-0067">ATP-binding</keyword>
<organism evidence="6 7">
    <name type="scientific">Ornithinibacillus salinisoli</name>
    <dbReference type="NCBI Taxonomy" id="1848459"/>
    <lineage>
        <taxon>Bacteria</taxon>
        <taxon>Bacillati</taxon>
        <taxon>Bacillota</taxon>
        <taxon>Bacilli</taxon>
        <taxon>Bacillales</taxon>
        <taxon>Bacillaceae</taxon>
        <taxon>Ornithinibacillus</taxon>
    </lineage>
</organism>
<feature type="domain" description="ABC transporter" evidence="5">
    <location>
        <begin position="4"/>
        <end position="232"/>
    </location>
</feature>
<dbReference type="SMART" id="SM00382">
    <property type="entry name" value="AAA"/>
    <property type="match status" value="1"/>
</dbReference>
<keyword evidence="1" id="KW-0813">Transport</keyword>
<keyword evidence="2" id="KW-0547">Nucleotide-binding</keyword>
<dbReference type="Gene3D" id="3.40.50.300">
    <property type="entry name" value="P-loop containing nucleotide triphosphate hydrolases"/>
    <property type="match status" value="1"/>
</dbReference>
<comment type="caution">
    <text evidence="6">The sequence shown here is derived from an EMBL/GenBank/DDBJ whole genome shotgun (WGS) entry which is preliminary data.</text>
</comment>
<dbReference type="RefSeq" id="WP_377556142.1">
    <property type="nucleotide sequence ID" value="NZ_JBHUHQ010000015.1"/>
</dbReference>
<sequence length="248" mass="28055">MAFLEIDQVTFGYKRETPIITDVSWKINKGEFHSLLGRSGCGKTTLLKLASGLLNPVEGAVYLQKKKVVKPSTAVGFVFQSPTLLEWKNVIDNVLLPITLQKKPNKEEINRAEYLLDLVGLSSYRSCYPEELSGGQQSRVAIARALIKYPTLLFMDEPFAALDAITREELQDDLLRLCQMEKTSVLFVTHDISEAIYLSDQVALMEAGKIIYNLPVDLPKHRTAEMRYQHSFNELCLNVRQKMSGQEI</sequence>
<name>A0ABW4W2U4_9BACI</name>
<protein>
    <submittedName>
        <fullName evidence="6">ABC transporter ATP-binding protein</fullName>
    </submittedName>
</protein>
<dbReference type="InterPro" id="IPR027417">
    <property type="entry name" value="P-loop_NTPase"/>
</dbReference>
<dbReference type="EMBL" id="JBHUHQ010000015">
    <property type="protein sequence ID" value="MFD2044625.1"/>
    <property type="molecule type" value="Genomic_DNA"/>
</dbReference>
<proteinExistence type="predicted"/>
<keyword evidence="7" id="KW-1185">Reference proteome</keyword>
<accession>A0ABW4W2U4</accession>
<dbReference type="PROSITE" id="PS00211">
    <property type="entry name" value="ABC_TRANSPORTER_1"/>
    <property type="match status" value="1"/>
</dbReference>
<dbReference type="GO" id="GO:0005524">
    <property type="term" value="F:ATP binding"/>
    <property type="evidence" value="ECO:0007669"/>
    <property type="project" value="UniProtKB-KW"/>
</dbReference>
<dbReference type="Pfam" id="PF00005">
    <property type="entry name" value="ABC_tran"/>
    <property type="match status" value="1"/>
</dbReference>
<dbReference type="Proteomes" id="UP001597383">
    <property type="component" value="Unassembled WGS sequence"/>
</dbReference>
<evidence type="ECO:0000259" key="5">
    <source>
        <dbReference type="PROSITE" id="PS50893"/>
    </source>
</evidence>
<keyword evidence="4" id="KW-1278">Translocase</keyword>
<dbReference type="InterPro" id="IPR050166">
    <property type="entry name" value="ABC_transporter_ATP-bind"/>
</dbReference>
<dbReference type="InterPro" id="IPR003593">
    <property type="entry name" value="AAA+_ATPase"/>
</dbReference>
<gene>
    <name evidence="6" type="ORF">ACFSJF_10135</name>
</gene>
<dbReference type="SUPFAM" id="SSF52540">
    <property type="entry name" value="P-loop containing nucleoside triphosphate hydrolases"/>
    <property type="match status" value="1"/>
</dbReference>
<evidence type="ECO:0000313" key="7">
    <source>
        <dbReference type="Proteomes" id="UP001597383"/>
    </source>
</evidence>
<reference evidence="7" key="1">
    <citation type="journal article" date="2019" name="Int. J. Syst. Evol. Microbiol.">
        <title>The Global Catalogue of Microorganisms (GCM) 10K type strain sequencing project: providing services to taxonomists for standard genome sequencing and annotation.</title>
        <authorList>
            <consortium name="The Broad Institute Genomics Platform"/>
            <consortium name="The Broad Institute Genome Sequencing Center for Infectious Disease"/>
            <person name="Wu L."/>
            <person name="Ma J."/>
        </authorList>
    </citation>
    <scope>NUCLEOTIDE SEQUENCE [LARGE SCALE GENOMIC DNA]</scope>
    <source>
        <strain evidence="7">R28</strain>
    </source>
</reference>
<evidence type="ECO:0000256" key="4">
    <source>
        <dbReference type="ARBA" id="ARBA00022967"/>
    </source>
</evidence>
<evidence type="ECO:0000313" key="6">
    <source>
        <dbReference type="EMBL" id="MFD2044625.1"/>
    </source>
</evidence>
<dbReference type="PANTHER" id="PTHR42788:SF13">
    <property type="entry name" value="ALIPHATIC SULFONATES IMPORT ATP-BINDING PROTEIN SSUB"/>
    <property type="match status" value="1"/>
</dbReference>
<dbReference type="PANTHER" id="PTHR42788">
    <property type="entry name" value="TAURINE IMPORT ATP-BINDING PROTEIN-RELATED"/>
    <property type="match status" value="1"/>
</dbReference>
<evidence type="ECO:0000256" key="1">
    <source>
        <dbReference type="ARBA" id="ARBA00022448"/>
    </source>
</evidence>
<dbReference type="CDD" id="cd03293">
    <property type="entry name" value="ABC_NrtD_SsuB_transporters"/>
    <property type="match status" value="1"/>
</dbReference>
<evidence type="ECO:0000256" key="3">
    <source>
        <dbReference type="ARBA" id="ARBA00022840"/>
    </source>
</evidence>